<reference evidence="8" key="1">
    <citation type="submission" date="2017-09" db="EMBL/GenBank/DDBJ databases">
        <title>Depth-based differentiation of microbial function through sediment-hosted aquifers and enrichment of novel symbionts in the deep terrestrial subsurface.</title>
        <authorList>
            <person name="Probst A.J."/>
            <person name="Ladd B."/>
            <person name="Jarett J.K."/>
            <person name="Geller-Mcgrath D.E."/>
            <person name="Sieber C.M.K."/>
            <person name="Emerson J.B."/>
            <person name="Anantharaman K."/>
            <person name="Thomas B.C."/>
            <person name="Malmstrom R."/>
            <person name="Stieglmeier M."/>
            <person name="Klingl A."/>
            <person name="Woyke T."/>
            <person name="Ryan C.M."/>
            <person name="Banfield J.F."/>
        </authorList>
    </citation>
    <scope>NUCLEOTIDE SEQUENCE [LARGE SCALE GENOMIC DNA]</scope>
</reference>
<dbReference type="Proteomes" id="UP000231474">
    <property type="component" value="Unassembled WGS sequence"/>
</dbReference>
<feature type="transmembrane region" description="Helical" evidence="5">
    <location>
        <begin position="165"/>
        <end position="184"/>
    </location>
</feature>
<feature type="transmembrane region" description="Helical" evidence="5">
    <location>
        <begin position="300"/>
        <end position="319"/>
    </location>
</feature>
<evidence type="ECO:0000256" key="2">
    <source>
        <dbReference type="ARBA" id="ARBA00022692"/>
    </source>
</evidence>
<keyword evidence="3 5" id="KW-1133">Transmembrane helix</keyword>
<feature type="transmembrane region" description="Helical" evidence="5">
    <location>
        <begin position="278"/>
        <end position="294"/>
    </location>
</feature>
<evidence type="ECO:0000256" key="1">
    <source>
        <dbReference type="ARBA" id="ARBA00004141"/>
    </source>
</evidence>
<feature type="transmembrane region" description="Helical" evidence="5">
    <location>
        <begin position="101"/>
        <end position="122"/>
    </location>
</feature>
<feature type="transmembrane region" description="Helical" evidence="5">
    <location>
        <begin position="251"/>
        <end position="271"/>
    </location>
</feature>
<feature type="transmembrane region" description="Helical" evidence="5">
    <location>
        <begin position="66"/>
        <end position="89"/>
    </location>
</feature>
<accession>A0A2M8L4E9</accession>
<sequence>MIVEFANSVWRKFRKTFGKDEYFIFWTSLLFYFLLFFNLNNKTLAIFFALLVFVLFTKFKNLKEALFWGFVISFPITVGKTYLVELIPADQLYTPDNPEGYFLKLVISQGDIIALFMLPLLVRNLFLLWRRRELAFDNILIFLFFLIILVLSSTLNSQNLPVSSFFFLKFLTLPLIFLYSRYLIDWSPKRKDVLLSILLSQVVFEGFFVFLQFAHGGPLGHSLESMTRIVPFGRGTDEDVWRFRPTGTFDHANMVAAFLLPTVILNFAIFYRQKKEGLDYFLLPLIIGMLTLAITLSRSAWGSFLLGIIILTYILEKKYRLRLEEFYRKRFVLIIIFAFLTIPFFIGPRVLSTFNTFVSGGSLVTRVDLIKEALELLHQNPFLGVGLGMSVPEMFKNNPHGMMYFFPSPVHNWYLYFASEVGIFALLAFLFLLYFSFKRLFQRRLVDVFSIGAFVAILVMLFNGILQPFLGNEELLYIFLGMFVAQNKLHD</sequence>
<evidence type="ECO:0000256" key="5">
    <source>
        <dbReference type="SAM" id="Phobius"/>
    </source>
</evidence>
<dbReference type="PANTHER" id="PTHR37422">
    <property type="entry name" value="TEICHURONIC ACID BIOSYNTHESIS PROTEIN TUAE"/>
    <property type="match status" value="1"/>
</dbReference>
<dbReference type="InterPro" id="IPR007016">
    <property type="entry name" value="O-antigen_ligase-rel_domated"/>
</dbReference>
<proteinExistence type="predicted"/>
<feature type="transmembrane region" description="Helical" evidence="5">
    <location>
        <begin position="21"/>
        <end position="37"/>
    </location>
</feature>
<keyword evidence="4 5" id="KW-0472">Membrane</keyword>
<protein>
    <recommendedName>
        <fullName evidence="6">O-antigen ligase-related domain-containing protein</fullName>
    </recommendedName>
</protein>
<gene>
    <name evidence="7" type="ORF">COU95_00400</name>
</gene>
<dbReference type="Pfam" id="PF04932">
    <property type="entry name" value="Wzy_C"/>
    <property type="match status" value="1"/>
</dbReference>
<comment type="subcellular location">
    <subcellularLocation>
        <location evidence="1">Membrane</location>
        <topology evidence="1">Multi-pass membrane protein</topology>
    </subcellularLocation>
</comment>
<evidence type="ECO:0000313" key="7">
    <source>
        <dbReference type="EMBL" id="PJE67794.1"/>
    </source>
</evidence>
<evidence type="ECO:0000313" key="8">
    <source>
        <dbReference type="Proteomes" id="UP000231474"/>
    </source>
</evidence>
<dbReference type="AlphaFoldDB" id="A0A2M8L4E9"/>
<feature type="domain" description="O-antigen ligase-related" evidence="6">
    <location>
        <begin position="285"/>
        <end position="430"/>
    </location>
</feature>
<feature type="transmembrane region" description="Helical" evidence="5">
    <location>
        <begin position="445"/>
        <end position="466"/>
    </location>
</feature>
<feature type="transmembrane region" description="Helical" evidence="5">
    <location>
        <begin position="413"/>
        <end position="433"/>
    </location>
</feature>
<feature type="transmembrane region" description="Helical" evidence="5">
    <location>
        <begin position="134"/>
        <end position="153"/>
    </location>
</feature>
<evidence type="ECO:0000256" key="3">
    <source>
        <dbReference type="ARBA" id="ARBA00022989"/>
    </source>
</evidence>
<dbReference type="InterPro" id="IPR051533">
    <property type="entry name" value="WaaL-like"/>
</dbReference>
<dbReference type="PANTHER" id="PTHR37422:SF13">
    <property type="entry name" value="LIPOPOLYSACCHARIDE BIOSYNTHESIS PROTEIN PA4999-RELATED"/>
    <property type="match status" value="1"/>
</dbReference>
<evidence type="ECO:0000259" key="6">
    <source>
        <dbReference type="Pfam" id="PF04932"/>
    </source>
</evidence>
<evidence type="ECO:0000256" key="4">
    <source>
        <dbReference type="ARBA" id="ARBA00023136"/>
    </source>
</evidence>
<comment type="caution">
    <text evidence="7">The sequence shown here is derived from an EMBL/GenBank/DDBJ whole genome shotgun (WGS) entry which is preliminary data.</text>
</comment>
<dbReference type="EMBL" id="PFEK01000007">
    <property type="protein sequence ID" value="PJE67794.1"/>
    <property type="molecule type" value="Genomic_DNA"/>
</dbReference>
<name>A0A2M8L4E9_9BACT</name>
<keyword evidence="2 5" id="KW-0812">Transmembrane</keyword>
<dbReference type="GO" id="GO:0016020">
    <property type="term" value="C:membrane"/>
    <property type="evidence" value="ECO:0007669"/>
    <property type="project" value="UniProtKB-SubCell"/>
</dbReference>
<feature type="transmembrane region" description="Helical" evidence="5">
    <location>
        <begin position="331"/>
        <end position="351"/>
    </location>
</feature>
<feature type="transmembrane region" description="Helical" evidence="5">
    <location>
        <begin position="193"/>
        <end position="214"/>
    </location>
</feature>
<organism evidence="7 8">
    <name type="scientific">Candidatus Shapirobacteria bacterium CG10_big_fil_rev_8_21_14_0_10_40_9</name>
    <dbReference type="NCBI Taxonomy" id="1974888"/>
    <lineage>
        <taxon>Bacteria</taxon>
        <taxon>Candidatus Shapironibacteriota</taxon>
    </lineage>
</organism>